<dbReference type="PROSITE" id="PS51704">
    <property type="entry name" value="GP_PDE"/>
    <property type="match status" value="1"/>
</dbReference>
<reference evidence="2 3" key="1">
    <citation type="submission" date="2016-11" db="EMBL/GenBank/DDBJ databases">
        <title>Paenibacillus species isolates.</title>
        <authorList>
            <person name="Beno S.M."/>
        </authorList>
    </citation>
    <scope>NUCLEOTIDE SEQUENCE [LARGE SCALE GENOMIC DNA]</scope>
    <source>
        <strain evidence="2 3">FSL R5-0378</strain>
    </source>
</reference>
<dbReference type="STRING" id="297318.BK138_15105"/>
<comment type="caution">
    <text evidence="2">The sequence shown here is derived from an EMBL/GenBank/DDBJ whole genome shotgun (WGS) entry which is preliminary data.</text>
</comment>
<accession>A0A1R1ERQ7</accession>
<dbReference type="Proteomes" id="UP000187172">
    <property type="component" value="Unassembled WGS sequence"/>
</dbReference>
<dbReference type="GO" id="GO:0008081">
    <property type="term" value="F:phosphoric diester hydrolase activity"/>
    <property type="evidence" value="ECO:0007669"/>
    <property type="project" value="InterPro"/>
</dbReference>
<sequence>MKRLKRIVRSKTFMVLALLLVFIYLNNTSLLAKPRDGSPFLLAHRGLAQTFTMEGITNDTCTAERIYPPEHPYLENTLPSMEAAFQAGADMVELDIKLTKDDQIAVFHDWTLDCRTNVKGMTTDYTMAELKKVDIGYGYTADGGQTYPFRGKGVGLMPTLDEVLKQFPDRSFLIHMKSSDPKEGTRLADAMSALPEQRLKQLAFYGGDEPVAALQAKLPEARVMSIATMKRCLIPYLAAGWTGYMPSACKHTELHIPEKIAPLLWGWPNRFLNRMDKADTRVIVVGGDGSDFSSGFDSPEDIKRLPAHYSGGIWTNRIDRIAPLFKGSSAEEPAT</sequence>
<dbReference type="SUPFAM" id="SSF51695">
    <property type="entry name" value="PLC-like phosphodiesterases"/>
    <property type="match status" value="1"/>
</dbReference>
<evidence type="ECO:0000313" key="3">
    <source>
        <dbReference type="Proteomes" id="UP000187172"/>
    </source>
</evidence>
<dbReference type="PANTHER" id="PTHR43805:SF1">
    <property type="entry name" value="GP-PDE DOMAIN-CONTAINING PROTEIN"/>
    <property type="match status" value="1"/>
</dbReference>
<dbReference type="AlphaFoldDB" id="A0A1R1ERQ7"/>
<evidence type="ECO:0000313" key="2">
    <source>
        <dbReference type="EMBL" id="OMF54495.1"/>
    </source>
</evidence>
<feature type="domain" description="GP-PDE" evidence="1">
    <location>
        <begin position="59"/>
        <end position="325"/>
    </location>
</feature>
<organism evidence="2 3">
    <name type="scientific">Paenibacillus rhizosphaerae</name>
    <dbReference type="NCBI Taxonomy" id="297318"/>
    <lineage>
        <taxon>Bacteria</taxon>
        <taxon>Bacillati</taxon>
        <taxon>Bacillota</taxon>
        <taxon>Bacilli</taxon>
        <taxon>Bacillales</taxon>
        <taxon>Paenibacillaceae</taxon>
        <taxon>Paenibacillus</taxon>
    </lineage>
</organism>
<dbReference type="Pfam" id="PF03009">
    <property type="entry name" value="GDPD"/>
    <property type="match status" value="1"/>
</dbReference>
<dbReference type="Gene3D" id="3.20.20.190">
    <property type="entry name" value="Phosphatidylinositol (PI) phosphodiesterase"/>
    <property type="match status" value="1"/>
</dbReference>
<gene>
    <name evidence="2" type="ORF">BK138_15105</name>
</gene>
<dbReference type="GO" id="GO:0006629">
    <property type="term" value="P:lipid metabolic process"/>
    <property type="evidence" value="ECO:0007669"/>
    <property type="project" value="InterPro"/>
</dbReference>
<name>A0A1R1ERQ7_9BACL</name>
<dbReference type="PANTHER" id="PTHR43805">
    <property type="entry name" value="GLYCEROPHOSPHORYL DIESTER PHOSPHODIESTERASE"/>
    <property type="match status" value="1"/>
</dbReference>
<protein>
    <submittedName>
        <fullName evidence="2">Glycerophosphodiester phosphodiesterase</fullName>
    </submittedName>
</protein>
<proteinExistence type="predicted"/>
<keyword evidence="3" id="KW-1185">Reference proteome</keyword>
<evidence type="ECO:0000259" key="1">
    <source>
        <dbReference type="PROSITE" id="PS51704"/>
    </source>
</evidence>
<dbReference type="InterPro" id="IPR030395">
    <property type="entry name" value="GP_PDE_dom"/>
</dbReference>
<dbReference type="CDD" id="cd08613">
    <property type="entry name" value="GDPD_GDE4_like_1"/>
    <property type="match status" value="1"/>
</dbReference>
<dbReference type="InterPro" id="IPR017946">
    <property type="entry name" value="PLC-like_Pdiesterase_TIM-brl"/>
</dbReference>
<dbReference type="EMBL" id="MRTP01000003">
    <property type="protein sequence ID" value="OMF54495.1"/>
    <property type="molecule type" value="Genomic_DNA"/>
</dbReference>